<gene>
    <name evidence="4" type="ORF">SAMN05660197_1477</name>
</gene>
<dbReference type="PANTHER" id="PTHR38041">
    <property type="entry name" value="CHORISMATE MUTASE"/>
    <property type="match status" value="1"/>
</dbReference>
<keyword evidence="5" id="KW-1185">Reference proteome</keyword>
<protein>
    <recommendedName>
        <fullName evidence="1">chorismate mutase</fullName>
        <ecNumber evidence="1">5.4.99.5</ecNumber>
    </recommendedName>
</protein>
<reference evidence="5" key="1">
    <citation type="submission" date="2017-04" db="EMBL/GenBank/DDBJ databases">
        <authorList>
            <person name="Varghese N."/>
            <person name="Submissions S."/>
        </authorList>
    </citation>
    <scope>NUCLEOTIDE SEQUENCE [LARGE SCALE GENOMIC DNA]</scope>
    <source>
        <strain evidence="5">DSM 16512</strain>
    </source>
</reference>
<dbReference type="PROSITE" id="PS51168">
    <property type="entry name" value="CHORISMATE_MUT_2"/>
    <property type="match status" value="1"/>
</dbReference>
<dbReference type="InterPro" id="IPR036979">
    <property type="entry name" value="CM_dom_sf"/>
</dbReference>
<dbReference type="RefSeq" id="WP_084275871.1">
    <property type="nucleotide sequence ID" value="NZ_AP026671.1"/>
</dbReference>
<dbReference type="PANTHER" id="PTHR38041:SF1">
    <property type="entry name" value="CHORISMATE MUTASE"/>
    <property type="match status" value="1"/>
</dbReference>
<proteinExistence type="predicted"/>
<sequence length="99" mass="11304">MEVKNCNSLEEVRDAIDKIDEEIVKLIALRSKYVKQAAKFKESVEEIKSDERINDVLNHVRHLAATLGISPNLVADIFKILIDKMVEMEIEEFKNGGAY</sequence>
<dbReference type="OrthoDB" id="5334665at2"/>
<accession>A0A1W1WTY7</accession>
<dbReference type="SUPFAM" id="SSF48600">
    <property type="entry name" value="Chorismate mutase II"/>
    <property type="match status" value="1"/>
</dbReference>
<evidence type="ECO:0000259" key="3">
    <source>
        <dbReference type="PROSITE" id="PS51168"/>
    </source>
</evidence>
<dbReference type="InterPro" id="IPR036263">
    <property type="entry name" value="Chorismate_II_sf"/>
</dbReference>
<dbReference type="GO" id="GO:0016829">
    <property type="term" value="F:lyase activity"/>
    <property type="evidence" value="ECO:0007669"/>
    <property type="project" value="UniProtKB-KW"/>
</dbReference>
<keyword evidence="4" id="KW-0456">Lyase</keyword>
<evidence type="ECO:0000313" key="4">
    <source>
        <dbReference type="EMBL" id="SMC09655.1"/>
    </source>
</evidence>
<dbReference type="EMBL" id="FWWZ01000001">
    <property type="protein sequence ID" value="SMC09655.1"/>
    <property type="molecule type" value="Genomic_DNA"/>
</dbReference>
<dbReference type="GO" id="GO:0009697">
    <property type="term" value="P:salicylic acid biosynthetic process"/>
    <property type="evidence" value="ECO:0007669"/>
    <property type="project" value="TreeGrafter"/>
</dbReference>
<organism evidence="4 5">
    <name type="scientific">Nitratiruptor tergarcus DSM 16512</name>
    <dbReference type="NCBI Taxonomy" id="1069081"/>
    <lineage>
        <taxon>Bacteria</taxon>
        <taxon>Pseudomonadati</taxon>
        <taxon>Campylobacterota</taxon>
        <taxon>Epsilonproteobacteria</taxon>
        <taxon>Nautiliales</taxon>
        <taxon>Nitratiruptoraceae</taxon>
        <taxon>Nitratiruptor</taxon>
    </lineage>
</organism>
<dbReference type="InterPro" id="IPR002701">
    <property type="entry name" value="CM_II_prokaryot"/>
</dbReference>
<dbReference type="AlphaFoldDB" id="A0A1W1WTY7"/>
<keyword evidence="4" id="KW-0670">Pyruvate</keyword>
<keyword evidence="2" id="KW-0413">Isomerase</keyword>
<dbReference type="Proteomes" id="UP000192602">
    <property type="component" value="Unassembled WGS sequence"/>
</dbReference>
<dbReference type="GO" id="GO:0046417">
    <property type="term" value="P:chorismate metabolic process"/>
    <property type="evidence" value="ECO:0007669"/>
    <property type="project" value="InterPro"/>
</dbReference>
<evidence type="ECO:0000256" key="1">
    <source>
        <dbReference type="ARBA" id="ARBA00012404"/>
    </source>
</evidence>
<feature type="domain" description="Chorismate mutase" evidence="3">
    <location>
        <begin position="3"/>
        <end position="93"/>
    </location>
</feature>
<dbReference type="Gene3D" id="1.20.59.10">
    <property type="entry name" value="Chorismate mutase"/>
    <property type="match status" value="1"/>
</dbReference>
<dbReference type="Pfam" id="PF01817">
    <property type="entry name" value="CM_2"/>
    <property type="match status" value="1"/>
</dbReference>
<dbReference type="SMART" id="SM00830">
    <property type="entry name" value="CM_2"/>
    <property type="match status" value="1"/>
</dbReference>
<name>A0A1W1WTY7_9BACT</name>
<dbReference type="STRING" id="1069081.SAMN05660197_1477"/>
<dbReference type="GO" id="GO:0004106">
    <property type="term" value="F:chorismate mutase activity"/>
    <property type="evidence" value="ECO:0007669"/>
    <property type="project" value="UniProtKB-EC"/>
</dbReference>
<dbReference type="InterPro" id="IPR051331">
    <property type="entry name" value="Chorismate_mutase-related"/>
</dbReference>
<evidence type="ECO:0000256" key="2">
    <source>
        <dbReference type="ARBA" id="ARBA00023235"/>
    </source>
</evidence>
<evidence type="ECO:0000313" key="5">
    <source>
        <dbReference type="Proteomes" id="UP000192602"/>
    </source>
</evidence>
<dbReference type="EC" id="5.4.99.5" evidence="1"/>